<evidence type="ECO:0000313" key="2">
    <source>
        <dbReference type="EMBL" id="QHT85305.1"/>
    </source>
</evidence>
<accession>A0A6C0HYU0</accession>
<evidence type="ECO:0000259" key="1">
    <source>
        <dbReference type="SMART" id="SM00661"/>
    </source>
</evidence>
<dbReference type="SMART" id="SM00661">
    <property type="entry name" value="RPOL9"/>
    <property type="match status" value="1"/>
</dbReference>
<dbReference type="AlphaFoldDB" id="A0A6C0HYU0"/>
<dbReference type="Pfam" id="PF02150">
    <property type="entry name" value="Zn_ribbon_RPB9"/>
    <property type="match status" value="1"/>
</dbReference>
<sequence length="111" mass="13083">MEFCTVCENMLFLTNVEEKLRFQCKKCGFEKDATSNVVCSLSFQKKEQHTSVIHKYTKLDPTLPRMKLKCPLETCKNHEEGDIIQVRYNETELSYAYLCPECDTIWKMDKN</sequence>
<dbReference type="GO" id="GO:0006351">
    <property type="term" value="P:DNA-templated transcription"/>
    <property type="evidence" value="ECO:0007669"/>
    <property type="project" value="InterPro"/>
</dbReference>
<dbReference type="InterPro" id="IPR001529">
    <property type="entry name" value="Zn_ribbon_RPB9"/>
</dbReference>
<proteinExistence type="predicted"/>
<dbReference type="Gene3D" id="2.20.25.10">
    <property type="match status" value="2"/>
</dbReference>
<protein>
    <recommendedName>
        <fullName evidence="1">DNA-directed RNA polymerase II subunit RPB9-like zinc ribbon domain-containing protein</fullName>
    </recommendedName>
</protein>
<dbReference type="SUPFAM" id="SSF57783">
    <property type="entry name" value="Zinc beta-ribbon"/>
    <property type="match status" value="1"/>
</dbReference>
<feature type="domain" description="DNA-directed RNA polymerase II subunit RPB9-like zinc ribbon" evidence="1">
    <location>
        <begin position="2"/>
        <end position="52"/>
    </location>
</feature>
<organism evidence="2">
    <name type="scientific">viral metagenome</name>
    <dbReference type="NCBI Taxonomy" id="1070528"/>
    <lineage>
        <taxon>unclassified sequences</taxon>
        <taxon>metagenomes</taxon>
        <taxon>organismal metagenomes</taxon>
    </lineage>
</organism>
<reference evidence="2" key="1">
    <citation type="journal article" date="2020" name="Nature">
        <title>Giant virus diversity and host interactions through global metagenomics.</title>
        <authorList>
            <person name="Schulz F."/>
            <person name="Roux S."/>
            <person name="Paez-Espino D."/>
            <person name="Jungbluth S."/>
            <person name="Walsh D.A."/>
            <person name="Denef V.J."/>
            <person name="McMahon K.D."/>
            <person name="Konstantinidis K.T."/>
            <person name="Eloe-Fadrosh E.A."/>
            <person name="Kyrpides N.C."/>
            <person name="Woyke T."/>
        </authorList>
    </citation>
    <scope>NUCLEOTIDE SEQUENCE</scope>
    <source>
        <strain evidence="2">GVMAG-M-3300023184-17</strain>
    </source>
</reference>
<name>A0A6C0HYU0_9ZZZZ</name>
<dbReference type="EMBL" id="MN740041">
    <property type="protein sequence ID" value="QHT85305.1"/>
    <property type="molecule type" value="Genomic_DNA"/>
</dbReference>